<dbReference type="Pfam" id="PF07730">
    <property type="entry name" value="HisKA_3"/>
    <property type="match status" value="1"/>
</dbReference>
<dbReference type="SUPFAM" id="SSF55874">
    <property type="entry name" value="ATPase domain of HSP90 chaperone/DNA topoisomerase II/histidine kinase"/>
    <property type="match status" value="1"/>
</dbReference>
<accession>A0A7W7H058</accession>
<keyword evidence="4" id="KW-0808">Transferase</keyword>
<keyword evidence="9" id="KW-1133">Transmembrane helix</keyword>
<comment type="catalytic activity">
    <reaction evidence="1">
        <text>ATP + protein L-histidine = ADP + protein N-phospho-L-histidine.</text>
        <dbReference type="EC" id="2.7.13.3"/>
    </reaction>
</comment>
<feature type="transmembrane region" description="Helical" evidence="9">
    <location>
        <begin position="116"/>
        <end position="134"/>
    </location>
</feature>
<feature type="transmembrane region" description="Helical" evidence="9">
    <location>
        <begin position="49"/>
        <end position="74"/>
    </location>
</feature>
<keyword evidence="7" id="KW-0067">ATP-binding</keyword>
<dbReference type="InterPro" id="IPR003594">
    <property type="entry name" value="HATPase_dom"/>
</dbReference>
<feature type="domain" description="Signal transduction histidine kinase subgroup 3 dimerisation and phosphoacceptor" evidence="11">
    <location>
        <begin position="166"/>
        <end position="229"/>
    </location>
</feature>
<keyword evidence="13" id="KW-1185">Reference proteome</keyword>
<evidence type="ECO:0000259" key="11">
    <source>
        <dbReference type="Pfam" id="PF07730"/>
    </source>
</evidence>
<dbReference type="GO" id="GO:0005524">
    <property type="term" value="F:ATP binding"/>
    <property type="evidence" value="ECO:0007669"/>
    <property type="project" value="UniProtKB-KW"/>
</dbReference>
<evidence type="ECO:0000256" key="2">
    <source>
        <dbReference type="ARBA" id="ARBA00012438"/>
    </source>
</evidence>
<dbReference type="GO" id="GO:0016020">
    <property type="term" value="C:membrane"/>
    <property type="evidence" value="ECO:0007669"/>
    <property type="project" value="InterPro"/>
</dbReference>
<evidence type="ECO:0000313" key="12">
    <source>
        <dbReference type="EMBL" id="MBB4741503.1"/>
    </source>
</evidence>
<keyword evidence="8" id="KW-0902">Two-component regulatory system</keyword>
<sequence length="368" mass="39476">MSRRRKLIQAALVAVAAFDVWFGLGQDKALDIAIGVVACLAVLLRHRFPVVAFLLTVPAVLTQAALVAPFATLYSYAAQSRNRRPLIACAVVAALAAAVPSPLAEDPVWDSGNLVTFGYALGTAVLPILLGQLVQTRYDLRQRIVEIEQAKEKERVRHAEAVLARERAQLAREMHDVVSHQVSLIAVQAGALQVVSADPAVKEAARSIRRLSSGTLDELRTMVSLLRASGEGHTPLTPQPTLADLPALIEASGITVEFDGDVDAEVGTPAQRALYRTVQEALTNVRKHAPDASARVELWRDEAYVGVSVTNSAPSRPALPLPGSHLGLIGLRERAELLHGTVESGPTEEGGFRVRMRLPLAGDVVQQP</sequence>
<name>A0A7W7H058_9ACTN</name>
<gene>
    <name evidence="12" type="ORF">BJY16_004962</name>
</gene>
<evidence type="ECO:0000256" key="9">
    <source>
        <dbReference type="SAM" id="Phobius"/>
    </source>
</evidence>
<evidence type="ECO:0000313" key="13">
    <source>
        <dbReference type="Proteomes" id="UP000546162"/>
    </source>
</evidence>
<dbReference type="PANTHER" id="PTHR24421">
    <property type="entry name" value="NITRATE/NITRITE SENSOR PROTEIN NARX-RELATED"/>
    <property type="match status" value="1"/>
</dbReference>
<dbReference type="Pfam" id="PF02518">
    <property type="entry name" value="HATPase_c"/>
    <property type="match status" value="1"/>
</dbReference>
<comment type="caution">
    <text evidence="12">The sequence shown here is derived from an EMBL/GenBank/DDBJ whole genome shotgun (WGS) entry which is preliminary data.</text>
</comment>
<evidence type="ECO:0000256" key="7">
    <source>
        <dbReference type="ARBA" id="ARBA00022840"/>
    </source>
</evidence>
<reference evidence="12 13" key="1">
    <citation type="submission" date="2020-08" db="EMBL/GenBank/DDBJ databases">
        <title>Sequencing the genomes of 1000 actinobacteria strains.</title>
        <authorList>
            <person name="Klenk H.-P."/>
        </authorList>
    </citation>
    <scope>NUCLEOTIDE SEQUENCE [LARGE SCALE GENOMIC DNA]</scope>
    <source>
        <strain evidence="12 13">DSM 45809</strain>
    </source>
</reference>
<evidence type="ECO:0000256" key="5">
    <source>
        <dbReference type="ARBA" id="ARBA00022741"/>
    </source>
</evidence>
<evidence type="ECO:0000256" key="3">
    <source>
        <dbReference type="ARBA" id="ARBA00022553"/>
    </source>
</evidence>
<dbReference type="RefSeq" id="WP_185041980.1">
    <property type="nucleotide sequence ID" value="NZ_BAABFG010000005.1"/>
</dbReference>
<keyword evidence="5" id="KW-0547">Nucleotide-binding</keyword>
<evidence type="ECO:0000256" key="1">
    <source>
        <dbReference type="ARBA" id="ARBA00000085"/>
    </source>
</evidence>
<feature type="transmembrane region" description="Helical" evidence="9">
    <location>
        <begin position="86"/>
        <end position="104"/>
    </location>
</feature>
<organism evidence="12 13">
    <name type="scientific">Actinoplanes octamycinicus</name>
    <dbReference type="NCBI Taxonomy" id="135948"/>
    <lineage>
        <taxon>Bacteria</taxon>
        <taxon>Bacillati</taxon>
        <taxon>Actinomycetota</taxon>
        <taxon>Actinomycetes</taxon>
        <taxon>Micromonosporales</taxon>
        <taxon>Micromonosporaceae</taxon>
        <taxon>Actinoplanes</taxon>
    </lineage>
</organism>
<dbReference type="Gene3D" id="1.20.5.1930">
    <property type="match status" value="1"/>
</dbReference>
<dbReference type="AlphaFoldDB" id="A0A7W7H058"/>
<dbReference type="EC" id="2.7.13.3" evidence="2"/>
<keyword evidence="9" id="KW-0472">Membrane</keyword>
<dbReference type="EMBL" id="JACHNB010000001">
    <property type="protein sequence ID" value="MBB4741503.1"/>
    <property type="molecule type" value="Genomic_DNA"/>
</dbReference>
<dbReference type="InterPro" id="IPR050482">
    <property type="entry name" value="Sensor_HK_TwoCompSys"/>
</dbReference>
<proteinExistence type="predicted"/>
<protein>
    <recommendedName>
        <fullName evidence="2">histidine kinase</fullName>
        <ecNumber evidence="2">2.7.13.3</ecNumber>
    </recommendedName>
</protein>
<keyword evidence="6 12" id="KW-0418">Kinase</keyword>
<dbReference type="InterPro" id="IPR036890">
    <property type="entry name" value="HATPase_C_sf"/>
</dbReference>
<dbReference type="GO" id="GO:0000155">
    <property type="term" value="F:phosphorelay sensor kinase activity"/>
    <property type="evidence" value="ECO:0007669"/>
    <property type="project" value="InterPro"/>
</dbReference>
<dbReference type="CDD" id="cd16917">
    <property type="entry name" value="HATPase_UhpB-NarQ-NarX-like"/>
    <property type="match status" value="1"/>
</dbReference>
<keyword evidence="3" id="KW-0597">Phosphoprotein</keyword>
<evidence type="ECO:0000256" key="4">
    <source>
        <dbReference type="ARBA" id="ARBA00022679"/>
    </source>
</evidence>
<evidence type="ECO:0000256" key="6">
    <source>
        <dbReference type="ARBA" id="ARBA00022777"/>
    </source>
</evidence>
<evidence type="ECO:0000256" key="8">
    <source>
        <dbReference type="ARBA" id="ARBA00023012"/>
    </source>
</evidence>
<feature type="domain" description="Histidine kinase/HSP90-like ATPase" evidence="10">
    <location>
        <begin position="271"/>
        <end position="361"/>
    </location>
</feature>
<dbReference type="Proteomes" id="UP000546162">
    <property type="component" value="Unassembled WGS sequence"/>
</dbReference>
<dbReference type="InterPro" id="IPR011712">
    <property type="entry name" value="Sig_transdc_His_kin_sub3_dim/P"/>
</dbReference>
<dbReference type="GO" id="GO:0046983">
    <property type="term" value="F:protein dimerization activity"/>
    <property type="evidence" value="ECO:0007669"/>
    <property type="project" value="InterPro"/>
</dbReference>
<keyword evidence="9" id="KW-0812">Transmembrane</keyword>
<dbReference type="PANTHER" id="PTHR24421:SF10">
    <property type="entry name" value="NITRATE_NITRITE SENSOR PROTEIN NARQ"/>
    <property type="match status" value="1"/>
</dbReference>
<evidence type="ECO:0000259" key="10">
    <source>
        <dbReference type="Pfam" id="PF02518"/>
    </source>
</evidence>
<dbReference type="Gene3D" id="3.30.565.10">
    <property type="entry name" value="Histidine kinase-like ATPase, C-terminal domain"/>
    <property type="match status" value="1"/>
</dbReference>